<name>A0A6A4WA04_AMPAM</name>
<evidence type="ECO:0000256" key="3">
    <source>
        <dbReference type="ARBA" id="ARBA00022692"/>
    </source>
</evidence>
<evidence type="ECO:0000256" key="2">
    <source>
        <dbReference type="ARBA" id="ARBA00007018"/>
    </source>
</evidence>
<evidence type="ECO:0000256" key="6">
    <source>
        <dbReference type="PIRSR" id="PIRSR604254-1"/>
    </source>
</evidence>
<dbReference type="AlphaFoldDB" id="A0A6A4WA04"/>
<comment type="caution">
    <text evidence="7">The sequence shown here is derived from an EMBL/GenBank/DDBJ whole genome shotgun (WGS) entry which is preliminary data.</text>
</comment>
<keyword evidence="5" id="KW-0472">Membrane</keyword>
<dbReference type="OrthoDB" id="529367at2759"/>
<proteinExistence type="inferred from homology"/>
<evidence type="ECO:0000313" key="7">
    <source>
        <dbReference type="EMBL" id="KAF0302029.1"/>
    </source>
</evidence>
<evidence type="ECO:0000256" key="5">
    <source>
        <dbReference type="ARBA" id="ARBA00023136"/>
    </source>
</evidence>
<dbReference type="GO" id="GO:0046872">
    <property type="term" value="F:metal ion binding"/>
    <property type="evidence" value="ECO:0007669"/>
    <property type="project" value="UniProtKB-KW"/>
</dbReference>
<evidence type="ECO:0000313" key="8">
    <source>
        <dbReference type="Proteomes" id="UP000440578"/>
    </source>
</evidence>
<accession>A0A6A4WA04</accession>
<feature type="binding site" evidence="6">
    <location>
        <position position="229"/>
    </location>
    <ligand>
        <name>Zn(2+)</name>
        <dbReference type="ChEBI" id="CHEBI:29105"/>
    </ligand>
</feature>
<dbReference type="InterPro" id="IPR004254">
    <property type="entry name" value="AdipoR/HlyIII-related"/>
</dbReference>
<keyword evidence="8" id="KW-1185">Reference proteome</keyword>
<dbReference type="PANTHER" id="PTHR20855:SF143">
    <property type="entry name" value="MEMBRANE PROGESTIN RECEPTOR EPSILON"/>
    <property type="match status" value="1"/>
</dbReference>
<feature type="binding site" evidence="6">
    <location>
        <position position="225"/>
    </location>
    <ligand>
        <name>Zn(2+)</name>
        <dbReference type="ChEBI" id="CHEBI:29105"/>
    </ligand>
</feature>
<evidence type="ECO:0000256" key="1">
    <source>
        <dbReference type="ARBA" id="ARBA00004141"/>
    </source>
</evidence>
<dbReference type="GO" id="GO:0038023">
    <property type="term" value="F:signaling receptor activity"/>
    <property type="evidence" value="ECO:0007669"/>
    <property type="project" value="TreeGrafter"/>
</dbReference>
<dbReference type="GO" id="GO:0016020">
    <property type="term" value="C:membrane"/>
    <property type="evidence" value="ECO:0007669"/>
    <property type="project" value="UniProtKB-SubCell"/>
</dbReference>
<keyword evidence="3" id="KW-0812">Transmembrane</keyword>
<dbReference type="Pfam" id="PF03006">
    <property type="entry name" value="HlyIII"/>
    <property type="match status" value="2"/>
</dbReference>
<keyword evidence="4" id="KW-1133">Transmembrane helix</keyword>
<keyword evidence="6" id="KW-0862">Zinc</keyword>
<gene>
    <name evidence="7" type="primary">Paqr5_1</name>
    <name evidence="7" type="ORF">FJT64_003011</name>
</gene>
<comment type="similarity">
    <text evidence="2">Belongs to the ADIPOR family.</text>
</comment>
<evidence type="ECO:0000256" key="4">
    <source>
        <dbReference type="ARBA" id="ARBA00022989"/>
    </source>
</evidence>
<dbReference type="EMBL" id="VIIS01001102">
    <property type="protein sequence ID" value="KAF0302029.1"/>
    <property type="molecule type" value="Genomic_DNA"/>
</dbReference>
<dbReference type="PANTHER" id="PTHR20855">
    <property type="entry name" value="ADIPOR/PROGESTIN RECEPTOR-RELATED"/>
    <property type="match status" value="1"/>
</dbReference>
<reference evidence="7 8" key="1">
    <citation type="submission" date="2019-07" db="EMBL/GenBank/DDBJ databases">
        <title>Draft genome assembly of a fouling barnacle, Amphibalanus amphitrite (Darwin, 1854): The first reference genome for Thecostraca.</title>
        <authorList>
            <person name="Kim W."/>
        </authorList>
    </citation>
    <scope>NUCLEOTIDE SEQUENCE [LARGE SCALE GENOMIC DNA]</scope>
    <source>
        <strain evidence="7">SNU_AA5</strain>
        <tissue evidence="7">Soma without cirri and trophi</tissue>
    </source>
</reference>
<protein>
    <submittedName>
        <fullName evidence="7">Membrane progestin receptor gamma</fullName>
    </submittedName>
</protein>
<keyword evidence="6" id="KW-0479">Metal-binding</keyword>
<keyword evidence="7" id="KW-0675">Receptor</keyword>
<sequence length="280" mass="31129">MIRYSALERLQHTSGVVRQYVRRAAGQVGRHSPRLLSVHEVAAVHREPVCFCPPNETVNFWTHFLPALYFVWRLASLPGSSLEPADPFTWPFVCYLFTCCLYPLVSSGAHAFSPISLTATGSVCVCFANTCLSTALACLSRFLRRSRWRKRCRVLAYLVPYLWDHAPLLLRVLDCGPEADRDDCRPSDAYHLHQLGAFLAGSLLYSTHWPERIAPGTFDVIGHSHNLLHVLSIYATYQQMSGGLLDLEAVRSHGAGLGGGCCLTDISSYGPHGAPWRRSS</sequence>
<organism evidence="7 8">
    <name type="scientific">Amphibalanus amphitrite</name>
    <name type="common">Striped barnacle</name>
    <name type="synonym">Balanus amphitrite</name>
    <dbReference type="NCBI Taxonomy" id="1232801"/>
    <lineage>
        <taxon>Eukaryota</taxon>
        <taxon>Metazoa</taxon>
        <taxon>Ecdysozoa</taxon>
        <taxon>Arthropoda</taxon>
        <taxon>Crustacea</taxon>
        <taxon>Multicrustacea</taxon>
        <taxon>Cirripedia</taxon>
        <taxon>Thoracica</taxon>
        <taxon>Thoracicalcarea</taxon>
        <taxon>Balanomorpha</taxon>
        <taxon>Balanoidea</taxon>
        <taxon>Balanidae</taxon>
        <taxon>Amphibalaninae</taxon>
        <taxon>Amphibalanus</taxon>
    </lineage>
</organism>
<dbReference type="Proteomes" id="UP000440578">
    <property type="component" value="Unassembled WGS sequence"/>
</dbReference>
<comment type="subcellular location">
    <subcellularLocation>
        <location evidence="1">Membrane</location>
        <topology evidence="1">Multi-pass membrane protein</topology>
    </subcellularLocation>
</comment>